<dbReference type="PANTHER" id="PTHR46883">
    <property type="entry name" value="BARDET-BIEDL SYNDROME 12 PROTEIN"/>
    <property type="match status" value="1"/>
</dbReference>
<dbReference type="InterPro" id="IPR042984">
    <property type="entry name" value="BBS12"/>
</dbReference>
<dbReference type="Pfam" id="PF00118">
    <property type="entry name" value="Cpn60_TCP1"/>
    <property type="match status" value="2"/>
</dbReference>
<dbReference type="Gene3D" id="1.10.560.10">
    <property type="entry name" value="GroEL-like equatorial domain"/>
    <property type="match status" value="2"/>
</dbReference>
<dbReference type="GO" id="GO:0005524">
    <property type="term" value="F:ATP binding"/>
    <property type="evidence" value="ECO:0007669"/>
    <property type="project" value="InterPro"/>
</dbReference>
<proteinExistence type="predicted"/>
<dbReference type="STRING" id="37653.A0A0L8G4H3"/>
<evidence type="ECO:0000313" key="1">
    <source>
        <dbReference type="EMBL" id="KOF71490.1"/>
    </source>
</evidence>
<dbReference type="InterPro" id="IPR002423">
    <property type="entry name" value="Cpn60/GroEL/TCP-1"/>
</dbReference>
<sequence>MTMFTREETDLTTTVDITVSLARYATSMLGNPHCIKCIVCDSKHVFARDIAVVLQNIDTKHPVAQVISGCCEEYHGKFGCGTKSLLYFIGQWMQIGTELLHQGISIYLITSALRSTIENCIQYVDTLTYSVDKFLEPSSHGTPFARSSQIDRPENSSNLPNVLQPTTNFSLLSPNEHTSDVSWFFQDTATKSVLESLEDPTELNNSDPEFHEHLNKINLENNLITSDKPEKKVFSPNDDDDDDDFSHCFDQISSFGDVTKHRIKETQFFTKNSAVYSPIPSNSNNCSTSHTTTVSSAGENWLENYVEDYINSKLQKSRIPESFPHLTFSQHLNPLSSGKICSVNYYDSATNAVNTKLCDEFKEILILDESEKNSSLSRLQNLNDTNFTDIWQKVKGLVQAFCHGAHTEIEDFVIEALKYQNKHLSYQEKDIRLDVKRLHTCCIQGPTIKQSEFVPGIVLPLQQETFCIEQDKTYTVLLLNGDVSYNNHHVGYKKLAEVKEECLYEEFISKAASKKDRWLEQVEWLIKKLDITILIARGKVDEELKAMLDGHHILVFDNVAHTTMRALAYNTEPVVYILDATMENTISGVTVKILNSVLQKNTKTFLILRSNQSEVQTLILCHATCAGLDVLEQEFWLCCHRVSSVLSHSKFLAGQGMTELWIAEYLEAKSDALKQQYSGTSNIEDLYQAEILSKLADSFRNYQVRVQLNSGLLNSEILSEAHWRGSPLSKYHILDDFHSKIHGWKRAVQLVCILLHTDAHIILC</sequence>
<dbReference type="Gene3D" id="3.30.260.10">
    <property type="entry name" value="TCP-1-like chaperonin intermediate domain"/>
    <property type="match status" value="1"/>
</dbReference>
<accession>A0A0L8G4H3</accession>
<gene>
    <name evidence="1" type="ORF">OCBIM_22001031mg</name>
</gene>
<protein>
    <submittedName>
        <fullName evidence="1">Uncharacterized protein</fullName>
    </submittedName>
</protein>
<dbReference type="GO" id="GO:0045494">
    <property type="term" value="P:photoreceptor cell maintenance"/>
    <property type="evidence" value="ECO:0007669"/>
    <property type="project" value="TreeGrafter"/>
</dbReference>
<dbReference type="InterPro" id="IPR027410">
    <property type="entry name" value="TCP-1-like_intermed_sf"/>
</dbReference>
<dbReference type="InterPro" id="IPR027413">
    <property type="entry name" value="GROEL-like_equatorial_sf"/>
</dbReference>
<dbReference type="InterPro" id="IPR027409">
    <property type="entry name" value="GroEL-like_apical_dom_sf"/>
</dbReference>
<dbReference type="EMBL" id="KQ424157">
    <property type="protein sequence ID" value="KOF71490.1"/>
    <property type="molecule type" value="Genomic_DNA"/>
</dbReference>
<dbReference type="OrthoDB" id="10037098at2759"/>
<dbReference type="Gene3D" id="3.50.7.10">
    <property type="entry name" value="GroEL"/>
    <property type="match status" value="1"/>
</dbReference>
<reference evidence="1" key="1">
    <citation type="submission" date="2015-07" db="EMBL/GenBank/DDBJ databases">
        <title>MeaNS - Measles Nucleotide Surveillance Program.</title>
        <authorList>
            <person name="Tran T."/>
            <person name="Druce J."/>
        </authorList>
    </citation>
    <scope>NUCLEOTIDE SEQUENCE</scope>
    <source>
        <strain evidence="1">UCB-OBI-ISO-001</strain>
        <tissue evidence="1">Gonad</tissue>
    </source>
</reference>
<name>A0A0L8G4H3_OCTBM</name>
<dbReference type="GO" id="GO:0051131">
    <property type="term" value="P:chaperone-mediated protein complex assembly"/>
    <property type="evidence" value="ECO:0007669"/>
    <property type="project" value="InterPro"/>
</dbReference>
<dbReference type="AlphaFoldDB" id="A0A0L8G4H3"/>
<dbReference type="PANTHER" id="PTHR46883:SF1">
    <property type="entry name" value="BARDET-BIEDL SYNDROME 12 PROTEIN"/>
    <property type="match status" value="1"/>
</dbReference>
<organism evidence="1">
    <name type="scientific">Octopus bimaculoides</name>
    <name type="common">California two-spotted octopus</name>
    <dbReference type="NCBI Taxonomy" id="37653"/>
    <lineage>
        <taxon>Eukaryota</taxon>
        <taxon>Metazoa</taxon>
        <taxon>Spiralia</taxon>
        <taxon>Lophotrochozoa</taxon>
        <taxon>Mollusca</taxon>
        <taxon>Cephalopoda</taxon>
        <taxon>Coleoidea</taxon>
        <taxon>Octopodiformes</taxon>
        <taxon>Octopoda</taxon>
        <taxon>Incirrata</taxon>
        <taxon>Octopodidae</taxon>
        <taxon>Octopus</taxon>
    </lineage>
</organism>
<dbReference type="SUPFAM" id="SSF48592">
    <property type="entry name" value="GroEL equatorial domain-like"/>
    <property type="match status" value="1"/>
</dbReference>